<accession>A0A392TXD4</accession>
<dbReference type="EMBL" id="LXQA010683220">
    <property type="protein sequence ID" value="MCI65821.1"/>
    <property type="molecule type" value="Genomic_DNA"/>
</dbReference>
<protein>
    <submittedName>
        <fullName evidence="1">Uncharacterized protein</fullName>
    </submittedName>
</protein>
<evidence type="ECO:0000313" key="1">
    <source>
        <dbReference type="EMBL" id="MCI65821.1"/>
    </source>
</evidence>
<organism evidence="1 2">
    <name type="scientific">Trifolium medium</name>
    <dbReference type="NCBI Taxonomy" id="97028"/>
    <lineage>
        <taxon>Eukaryota</taxon>
        <taxon>Viridiplantae</taxon>
        <taxon>Streptophyta</taxon>
        <taxon>Embryophyta</taxon>
        <taxon>Tracheophyta</taxon>
        <taxon>Spermatophyta</taxon>
        <taxon>Magnoliopsida</taxon>
        <taxon>eudicotyledons</taxon>
        <taxon>Gunneridae</taxon>
        <taxon>Pentapetalae</taxon>
        <taxon>rosids</taxon>
        <taxon>fabids</taxon>
        <taxon>Fabales</taxon>
        <taxon>Fabaceae</taxon>
        <taxon>Papilionoideae</taxon>
        <taxon>50 kb inversion clade</taxon>
        <taxon>NPAAA clade</taxon>
        <taxon>Hologalegina</taxon>
        <taxon>IRL clade</taxon>
        <taxon>Trifolieae</taxon>
        <taxon>Trifolium</taxon>
    </lineage>
</organism>
<sequence length="44" mass="5038">MAPGARKFAWGEIPETVEIWMFCGRAWGEFDGAWGENSDFVTHF</sequence>
<dbReference type="Proteomes" id="UP000265520">
    <property type="component" value="Unassembled WGS sequence"/>
</dbReference>
<dbReference type="AlphaFoldDB" id="A0A392TXD4"/>
<evidence type="ECO:0000313" key="2">
    <source>
        <dbReference type="Proteomes" id="UP000265520"/>
    </source>
</evidence>
<reference evidence="1 2" key="1">
    <citation type="journal article" date="2018" name="Front. Plant Sci.">
        <title>Red Clover (Trifolium pratense) and Zigzag Clover (T. medium) - A Picture of Genomic Similarities and Differences.</title>
        <authorList>
            <person name="Dluhosova J."/>
            <person name="Istvanek J."/>
            <person name="Nedelnik J."/>
            <person name="Repkova J."/>
        </authorList>
    </citation>
    <scope>NUCLEOTIDE SEQUENCE [LARGE SCALE GENOMIC DNA]</scope>
    <source>
        <strain evidence="2">cv. 10/8</strain>
        <tissue evidence="1">Leaf</tissue>
    </source>
</reference>
<keyword evidence="2" id="KW-1185">Reference proteome</keyword>
<proteinExistence type="predicted"/>
<name>A0A392TXD4_9FABA</name>
<comment type="caution">
    <text evidence="1">The sequence shown here is derived from an EMBL/GenBank/DDBJ whole genome shotgun (WGS) entry which is preliminary data.</text>
</comment>